<evidence type="ECO:0000313" key="2">
    <source>
        <dbReference type="Proteomes" id="UP001164459"/>
    </source>
</evidence>
<dbReference type="EMBL" id="CP114040">
    <property type="protein sequence ID" value="WAS89681.1"/>
    <property type="molecule type" value="Genomic_DNA"/>
</dbReference>
<keyword evidence="2" id="KW-1185">Reference proteome</keyword>
<proteinExistence type="predicted"/>
<organism evidence="1 2">
    <name type="scientific">Nannocystis punicea</name>
    <dbReference type="NCBI Taxonomy" id="2995304"/>
    <lineage>
        <taxon>Bacteria</taxon>
        <taxon>Pseudomonadati</taxon>
        <taxon>Myxococcota</taxon>
        <taxon>Polyangia</taxon>
        <taxon>Nannocystales</taxon>
        <taxon>Nannocystaceae</taxon>
        <taxon>Nannocystis</taxon>
    </lineage>
</organism>
<sequence length="168" mass="17527">MRGALRLAFGGEIGGIPAFSPAAGLGVGLFRGAWRVELTGTYAARSLAYPEPAAIGARMLVAAGAVRGCGVPRWRRLEFPVCAGLELGLVRAVARGVADPRPAGDLWIAAQLSPGLAWVPTRFLALTLALDVLVALRRPGFHVAGLGELARAEPVGLRPMLGLEARFP</sequence>
<reference evidence="1" key="1">
    <citation type="submission" date="2022-11" db="EMBL/GenBank/DDBJ databases">
        <title>Minimal conservation of predation-associated metabolite biosynthetic gene clusters underscores biosynthetic potential of Myxococcota including descriptions for ten novel species: Archangium lansinium sp. nov., Myxococcus landrumus sp. nov., Nannocystis bai.</title>
        <authorList>
            <person name="Ahearne A."/>
            <person name="Stevens C."/>
            <person name="Dowd S."/>
        </authorList>
    </citation>
    <scope>NUCLEOTIDE SEQUENCE</scope>
    <source>
        <strain evidence="1">Fl3</strain>
    </source>
</reference>
<dbReference type="Proteomes" id="UP001164459">
    <property type="component" value="Chromosome"/>
</dbReference>
<evidence type="ECO:0000313" key="1">
    <source>
        <dbReference type="EMBL" id="WAS89681.1"/>
    </source>
</evidence>
<name>A0ABY7GRU1_9BACT</name>
<accession>A0ABY7GRU1</accession>
<dbReference type="RefSeq" id="WP_269031991.1">
    <property type="nucleotide sequence ID" value="NZ_CP114040.1"/>
</dbReference>
<gene>
    <name evidence="1" type="ORF">O0S08_26100</name>
</gene>
<protein>
    <submittedName>
        <fullName evidence="1">Uncharacterized protein</fullName>
    </submittedName>
</protein>